<organism evidence="2 3">
    <name type="scientific">Uliginosibacterium silvisoli</name>
    <dbReference type="NCBI Taxonomy" id="3114758"/>
    <lineage>
        <taxon>Bacteria</taxon>
        <taxon>Pseudomonadati</taxon>
        <taxon>Pseudomonadota</taxon>
        <taxon>Betaproteobacteria</taxon>
        <taxon>Rhodocyclales</taxon>
        <taxon>Zoogloeaceae</taxon>
        <taxon>Uliginosibacterium</taxon>
    </lineage>
</organism>
<dbReference type="InterPro" id="IPR001387">
    <property type="entry name" value="Cro/C1-type_HTH"/>
</dbReference>
<evidence type="ECO:0000259" key="1">
    <source>
        <dbReference type="PROSITE" id="PS50943"/>
    </source>
</evidence>
<feature type="domain" description="HTH cro/C1-type" evidence="1">
    <location>
        <begin position="39"/>
        <end position="87"/>
    </location>
</feature>
<dbReference type="PANTHER" id="PTHR35010:SF2">
    <property type="entry name" value="BLL4672 PROTEIN"/>
    <property type="match status" value="1"/>
</dbReference>
<dbReference type="SMART" id="SM00530">
    <property type="entry name" value="HTH_XRE"/>
    <property type="match status" value="1"/>
</dbReference>
<protein>
    <submittedName>
        <fullName evidence="2">Helix-turn-helix transcriptional regulator</fullName>
    </submittedName>
</protein>
<proteinExistence type="predicted"/>
<dbReference type="Pfam" id="PF13560">
    <property type="entry name" value="HTH_31"/>
    <property type="match status" value="1"/>
</dbReference>
<dbReference type="Proteomes" id="UP001331561">
    <property type="component" value="Unassembled WGS sequence"/>
</dbReference>
<sequence>MDTKTDSRRKELGEFLQVLRQRSAPEAFGFPAGSRRRTQGLRREEIAQLAGISPTWYTWLEQGREVNVSADALSRLAKALQLTRPERAYLFEMAGRRDDEESAPVDDAAPPALIALLEAIGAPAYLMGRYWDVLAWNKPAAELFAGWLDTADKLRKKAPETTPNLLRFVFLDPAARSLIVDWDIRARRLAAEFRADSRTRLEEPALQKLVDELSQASPEFTQFWKQHDVLERQGGQRDFNHPKRGLISYQQVTLHPVEQEQLKLVMLKPA</sequence>
<dbReference type="InterPro" id="IPR041413">
    <property type="entry name" value="MLTR_LBD"/>
</dbReference>
<dbReference type="EMBL" id="JAYXHS010000004">
    <property type="protein sequence ID" value="MEC5387941.1"/>
    <property type="molecule type" value="Genomic_DNA"/>
</dbReference>
<dbReference type="Gene3D" id="3.30.450.180">
    <property type="match status" value="1"/>
</dbReference>
<evidence type="ECO:0000313" key="3">
    <source>
        <dbReference type="Proteomes" id="UP001331561"/>
    </source>
</evidence>
<dbReference type="SUPFAM" id="SSF47413">
    <property type="entry name" value="lambda repressor-like DNA-binding domains"/>
    <property type="match status" value="1"/>
</dbReference>
<gene>
    <name evidence="2" type="ORF">VVD49_19565</name>
</gene>
<dbReference type="PROSITE" id="PS50943">
    <property type="entry name" value="HTH_CROC1"/>
    <property type="match status" value="1"/>
</dbReference>
<dbReference type="CDD" id="cd00093">
    <property type="entry name" value="HTH_XRE"/>
    <property type="match status" value="1"/>
</dbReference>
<dbReference type="Pfam" id="PF17765">
    <property type="entry name" value="MLTR_LBD"/>
    <property type="match status" value="1"/>
</dbReference>
<evidence type="ECO:0000313" key="2">
    <source>
        <dbReference type="EMBL" id="MEC5387941.1"/>
    </source>
</evidence>
<dbReference type="RefSeq" id="WP_327600914.1">
    <property type="nucleotide sequence ID" value="NZ_JAYXHS010000004.1"/>
</dbReference>
<dbReference type="InterPro" id="IPR010982">
    <property type="entry name" value="Lambda_DNA-bd_dom_sf"/>
</dbReference>
<dbReference type="PANTHER" id="PTHR35010">
    <property type="entry name" value="BLL4672 PROTEIN-RELATED"/>
    <property type="match status" value="1"/>
</dbReference>
<reference evidence="2 3" key="1">
    <citation type="submission" date="2024-01" db="EMBL/GenBank/DDBJ databases">
        <title>Uliginosibacterium soil sp. nov.</title>
        <authorList>
            <person name="Lv Y."/>
        </authorList>
    </citation>
    <scope>NUCLEOTIDE SEQUENCE [LARGE SCALE GENOMIC DNA]</scope>
    <source>
        <strain evidence="2 3">H3</strain>
    </source>
</reference>
<name>A0ABU6K944_9RHOO</name>
<comment type="caution">
    <text evidence="2">The sequence shown here is derived from an EMBL/GenBank/DDBJ whole genome shotgun (WGS) entry which is preliminary data.</text>
</comment>
<dbReference type="Gene3D" id="1.10.260.40">
    <property type="entry name" value="lambda repressor-like DNA-binding domains"/>
    <property type="match status" value="1"/>
</dbReference>
<accession>A0ABU6K944</accession>
<keyword evidence="3" id="KW-1185">Reference proteome</keyword>